<feature type="compositionally biased region" description="Basic and acidic residues" evidence="1">
    <location>
        <begin position="105"/>
        <end position="115"/>
    </location>
</feature>
<accession>A0A914GZC6</accession>
<sequence>MTETLWVHFGLFFQLLLVRPVPPQQQQQHQQKMFDGVQTTAAAAVAGTPTATTTTDPQDSFITTLCSCTHQQQQQIRPSRKEETKSDRTRRIRVSTSLPNCALSREPKAEAEQHQNDVTAPEPVSSASVLNCSHKQQQQQQKGRGGRGCVVGAVEKAKSRGPPEQRQQHNHHTPQHMAVSWHCSRDGGVSARHHRVGWSFSFLILTVIENF</sequence>
<feature type="compositionally biased region" description="Basic and acidic residues" evidence="1">
    <location>
        <begin position="79"/>
        <end position="89"/>
    </location>
</feature>
<keyword evidence="2" id="KW-0732">Signal</keyword>
<organism evidence="3 4">
    <name type="scientific">Globodera rostochiensis</name>
    <name type="common">Golden nematode worm</name>
    <name type="synonym">Heterodera rostochiensis</name>
    <dbReference type="NCBI Taxonomy" id="31243"/>
    <lineage>
        <taxon>Eukaryota</taxon>
        <taxon>Metazoa</taxon>
        <taxon>Ecdysozoa</taxon>
        <taxon>Nematoda</taxon>
        <taxon>Chromadorea</taxon>
        <taxon>Rhabditida</taxon>
        <taxon>Tylenchina</taxon>
        <taxon>Tylenchomorpha</taxon>
        <taxon>Tylenchoidea</taxon>
        <taxon>Heteroderidae</taxon>
        <taxon>Heteroderinae</taxon>
        <taxon>Globodera</taxon>
    </lineage>
</organism>
<evidence type="ECO:0000256" key="2">
    <source>
        <dbReference type="SAM" id="SignalP"/>
    </source>
</evidence>
<evidence type="ECO:0000256" key="1">
    <source>
        <dbReference type="SAM" id="MobiDB-lite"/>
    </source>
</evidence>
<feature type="compositionally biased region" description="Polar residues" evidence="1">
    <location>
        <begin position="125"/>
        <end position="134"/>
    </location>
</feature>
<keyword evidence="3" id="KW-1185">Reference proteome</keyword>
<evidence type="ECO:0000313" key="3">
    <source>
        <dbReference type="Proteomes" id="UP000887572"/>
    </source>
</evidence>
<feature type="region of interest" description="Disordered" evidence="1">
    <location>
        <begin position="72"/>
        <end position="176"/>
    </location>
</feature>
<feature type="chain" id="PRO_5037227092" evidence="2">
    <location>
        <begin position="24"/>
        <end position="211"/>
    </location>
</feature>
<name>A0A914GZC6_GLORO</name>
<dbReference type="Proteomes" id="UP000887572">
    <property type="component" value="Unplaced"/>
</dbReference>
<proteinExistence type="predicted"/>
<protein>
    <submittedName>
        <fullName evidence="4">Uncharacterized protein</fullName>
    </submittedName>
</protein>
<feature type="compositionally biased region" description="Basic and acidic residues" evidence="1">
    <location>
        <begin position="155"/>
        <end position="167"/>
    </location>
</feature>
<dbReference type="WBParaSite" id="Gr19_v10_g11797.t1">
    <property type="protein sequence ID" value="Gr19_v10_g11797.t1"/>
    <property type="gene ID" value="Gr19_v10_g11797"/>
</dbReference>
<evidence type="ECO:0000313" key="4">
    <source>
        <dbReference type="WBParaSite" id="Gr19_v10_g11797.t1"/>
    </source>
</evidence>
<dbReference type="AlphaFoldDB" id="A0A914GZC6"/>
<reference evidence="4" key="1">
    <citation type="submission" date="2022-11" db="UniProtKB">
        <authorList>
            <consortium name="WormBaseParasite"/>
        </authorList>
    </citation>
    <scope>IDENTIFICATION</scope>
</reference>
<feature type="signal peptide" evidence="2">
    <location>
        <begin position="1"/>
        <end position="23"/>
    </location>
</feature>